<dbReference type="AlphaFoldDB" id="A0A3G6IW45"/>
<feature type="region of interest" description="Disordered" evidence="1">
    <location>
        <begin position="1"/>
        <end position="39"/>
    </location>
</feature>
<dbReference type="Proteomes" id="UP000271426">
    <property type="component" value="Chromosome"/>
</dbReference>
<dbReference type="KEGG" id="cpso:CPPEL_00760"/>
<proteinExistence type="predicted"/>
<sequence>MAKKKKQKEQLPEGMSRRQAKLAARAAERAKYEKDPRPYEGFSFETDLVALQEFVPSAIAKAQAKGKEVNLCTVLPGGGAALVREDGSIFVALQTQQRSQNPHRDLAFALSWALEAKPGSVLEVGVADGSQPKLEELLEQDQELQIEEFHDFNWWVPDPSMITPEYAQGLQMANESVLPSQRVEAPATAWWINPGEKAHIRWVRPEAEDALMKALARVAARDELHLGEGSKFAGVFRTHGVLVPVWDLDPERAPESYAEDLKALDAKLAQELENDAPLNAEERRRVETINSRQVTIR</sequence>
<keyword evidence="4" id="KW-1185">Reference proteome</keyword>
<gene>
    <name evidence="3" type="ORF">CPPEL_00760</name>
</gene>
<organism evidence="3 4">
    <name type="scientific">Corynebacterium pseudopelargi</name>
    <dbReference type="NCBI Taxonomy" id="2080757"/>
    <lineage>
        <taxon>Bacteria</taxon>
        <taxon>Bacillati</taxon>
        <taxon>Actinomycetota</taxon>
        <taxon>Actinomycetes</taxon>
        <taxon>Mycobacteriales</taxon>
        <taxon>Corynebacteriaceae</taxon>
        <taxon>Corynebacterium</taxon>
    </lineage>
</organism>
<dbReference type="EMBL" id="CP033898">
    <property type="protein sequence ID" value="AZA08300.1"/>
    <property type="molecule type" value="Genomic_DNA"/>
</dbReference>
<dbReference type="Pfam" id="PF19348">
    <property type="entry name" value="DUF5926"/>
    <property type="match status" value="1"/>
</dbReference>
<evidence type="ECO:0000256" key="1">
    <source>
        <dbReference type="SAM" id="MobiDB-lite"/>
    </source>
</evidence>
<dbReference type="InterPro" id="IPR045970">
    <property type="entry name" value="DUF5926"/>
</dbReference>
<dbReference type="OrthoDB" id="5512013at2"/>
<evidence type="ECO:0000313" key="3">
    <source>
        <dbReference type="EMBL" id="AZA08300.1"/>
    </source>
</evidence>
<protein>
    <recommendedName>
        <fullName evidence="2">DUF5926 domain-containing protein</fullName>
    </recommendedName>
</protein>
<dbReference type="RefSeq" id="WP_123959233.1">
    <property type="nucleotide sequence ID" value="NZ_CP033898.1"/>
</dbReference>
<evidence type="ECO:0000313" key="4">
    <source>
        <dbReference type="Proteomes" id="UP000271426"/>
    </source>
</evidence>
<feature type="compositionally biased region" description="Basic and acidic residues" evidence="1">
    <location>
        <begin position="26"/>
        <end position="38"/>
    </location>
</feature>
<reference evidence="3 4" key="1">
    <citation type="submission" date="2018-11" db="EMBL/GenBank/DDBJ databases">
        <authorList>
            <person name="Kleinhagauer T."/>
            <person name="Glaeser S.P."/>
            <person name="Spergser J."/>
            <person name="Ruckert C."/>
            <person name="Kaempfer P."/>
            <person name="Busse H.-J."/>
        </authorList>
    </citation>
    <scope>NUCLEOTIDE SEQUENCE [LARGE SCALE GENOMIC DNA]</scope>
    <source>
        <strain evidence="3 4">812CH</strain>
    </source>
</reference>
<accession>A0A3G6IW45</accession>
<name>A0A3G6IW45_9CORY</name>
<evidence type="ECO:0000259" key="2">
    <source>
        <dbReference type="Pfam" id="PF19348"/>
    </source>
</evidence>
<feature type="domain" description="DUF5926" evidence="2">
    <location>
        <begin position="38"/>
        <end position="297"/>
    </location>
</feature>